<dbReference type="Gene3D" id="2.60.120.40">
    <property type="match status" value="1"/>
</dbReference>
<dbReference type="GO" id="GO:0006955">
    <property type="term" value="P:immune response"/>
    <property type="evidence" value="ECO:0007669"/>
    <property type="project" value="InterPro"/>
</dbReference>
<feature type="domain" description="THD" evidence="31">
    <location>
        <begin position="103"/>
        <end position="241"/>
    </location>
</feature>
<keyword evidence="17" id="KW-0735">Signal-anchor</keyword>
<dbReference type="PRINTS" id="PR01681">
    <property type="entry name" value="FASLIGAND"/>
</dbReference>
<evidence type="ECO:0000256" key="19">
    <source>
        <dbReference type="ARBA" id="ARBA00023015"/>
    </source>
</evidence>
<evidence type="ECO:0000256" key="20">
    <source>
        <dbReference type="ARBA" id="ARBA00023136"/>
    </source>
</evidence>
<comment type="function">
    <text evidence="1">Cytoplasmic form induces gene transcription inhibition.</text>
</comment>
<keyword evidence="21" id="KW-1015">Disulfide bond</keyword>
<dbReference type="STRING" id="7868.ENSCMIP00000044884"/>
<dbReference type="GO" id="GO:0005886">
    <property type="term" value="C:plasma membrane"/>
    <property type="evidence" value="ECO:0007669"/>
    <property type="project" value="UniProtKB-SubCell"/>
</dbReference>
<evidence type="ECO:0000256" key="7">
    <source>
        <dbReference type="ARBA" id="ARBA00004613"/>
    </source>
</evidence>
<dbReference type="OMA" id="TIMEDHQ"/>
<dbReference type="AlphaFoldDB" id="A0A4W3JMZ4"/>
<keyword evidence="16" id="KW-0832">Ubl conjugation</keyword>
<evidence type="ECO:0000256" key="30">
    <source>
        <dbReference type="SAM" id="Phobius"/>
    </source>
</evidence>
<reference evidence="33" key="3">
    <citation type="journal article" date="2014" name="Nature">
        <title>Elephant shark genome provides unique insights into gnathostome evolution.</title>
        <authorList>
            <consortium name="International Elephant Shark Genome Sequencing Consortium"/>
            <person name="Venkatesh B."/>
            <person name="Lee A.P."/>
            <person name="Ravi V."/>
            <person name="Maurya A.K."/>
            <person name="Lian M.M."/>
            <person name="Swann J.B."/>
            <person name="Ohta Y."/>
            <person name="Flajnik M.F."/>
            <person name="Sutoh Y."/>
            <person name="Kasahara M."/>
            <person name="Hoon S."/>
            <person name="Gangu V."/>
            <person name="Roy S.W."/>
            <person name="Irimia M."/>
            <person name="Korzh V."/>
            <person name="Kondrychyn I."/>
            <person name="Lim Z.W."/>
            <person name="Tay B.H."/>
            <person name="Tohari S."/>
            <person name="Kong K.W."/>
            <person name="Ho S."/>
            <person name="Lorente-Galdos B."/>
            <person name="Quilez J."/>
            <person name="Marques-Bonet T."/>
            <person name="Raney B.J."/>
            <person name="Ingham P.W."/>
            <person name="Tay A."/>
            <person name="Hillier L.W."/>
            <person name="Minx P."/>
            <person name="Boehm T."/>
            <person name="Wilson R.K."/>
            <person name="Brenner S."/>
            <person name="Warren W.C."/>
        </authorList>
    </citation>
    <scope>NUCLEOTIDE SEQUENCE [LARGE SCALE GENOMIC DNA]</scope>
</reference>
<comment type="similarity">
    <text evidence="8">Belongs to the tumor necrosis factor family.</text>
</comment>
<evidence type="ECO:0000256" key="26">
    <source>
        <dbReference type="ARBA" id="ARBA00023329"/>
    </source>
</evidence>
<keyword evidence="20 30" id="KW-0472">Membrane</keyword>
<sequence length="241" mass="27701">MKPNNVFSLERDDQNSYPSKNLSTWPIPLPLEMPKRKTDRQKVYAGLIVIFLFVELAGLIVGMNYLFRLQQQLNQVTQDPSDSPKVPQKLIATKDKTKNDRKMAAHLTAKVSDANSTMLFWEDRLGYAFTDGVAYENGALVISETGYYFIYSRVYFRGLECEQLPLHQTVFKQSEGYPEAMILMETRVTNMYCVGSRMWGKNTYQAGIFYLSEGERLYVTVPNPRMVAMKQSTTCFGIYKL</sequence>
<dbReference type="GO" id="GO:0043123">
    <property type="term" value="P:positive regulation of canonical NF-kappaB signal transduction"/>
    <property type="evidence" value="ECO:0007669"/>
    <property type="project" value="TreeGrafter"/>
</dbReference>
<dbReference type="PANTHER" id="PTHR11471">
    <property type="entry name" value="TUMOR NECROSIS FACTOR FAMILY MEMBER"/>
    <property type="match status" value="1"/>
</dbReference>
<evidence type="ECO:0000256" key="13">
    <source>
        <dbReference type="ARBA" id="ARBA00022525"/>
    </source>
</evidence>
<evidence type="ECO:0000256" key="12">
    <source>
        <dbReference type="ARBA" id="ARBA00022514"/>
    </source>
</evidence>
<keyword evidence="24" id="KW-0458">Lysosome</keyword>
<evidence type="ECO:0000256" key="6">
    <source>
        <dbReference type="ARBA" id="ARBA00004606"/>
    </source>
</evidence>
<comment type="function">
    <text evidence="28">Induces FAS-mediated activation of NF-kappa-B, initiating non-apoptotic signaling pathways. Can induce apoptosis but does not appear to be essential for this process.</text>
</comment>
<evidence type="ECO:0000256" key="18">
    <source>
        <dbReference type="ARBA" id="ARBA00022989"/>
    </source>
</evidence>
<dbReference type="InParanoid" id="A0A4W3JMZ4"/>
<evidence type="ECO:0000256" key="10">
    <source>
        <dbReference type="ARBA" id="ARBA00022475"/>
    </source>
</evidence>
<keyword evidence="19" id="KW-0805">Transcription regulation</keyword>
<evidence type="ECO:0000256" key="15">
    <source>
        <dbReference type="ARBA" id="ARBA00022703"/>
    </source>
</evidence>
<dbReference type="InterPro" id="IPR028326">
    <property type="entry name" value="FASL"/>
</dbReference>
<evidence type="ECO:0000256" key="17">
    <source>
        <dbReference type="ARBA" id="ARBA00022968"/>
    </source>
</evidence>
<reference evidence="32" key="5">
    <citation type="submission" date="2025-09" db="UniProtKB">
        <authorList>
            <consortium name="Ensembl"/>
        </authorList>
    </citation>
    <scope>IDENTIFICATION</scope>
</reference>
<dbReference type="KEGG" id="cmk:103180016"/>
<evidence type="ECO:0000256" key="3">
    <source>
        <dbReference type="ARBA" id="ARBA00004162"/>
    </source>
</evidence>
<evidence type="ECO:0000256" key="24">
    <source>
        <dbReference type="ARBA" id="ARBA00023228"/>
    </source>
</evidence>
<evidence type="ECO:0000256" key="5">
    <source>
        <dbReference type="ARBA" id="ARBA00004321"/>
    </source>
</evidence>
<dbReference type="CDD" id="cd00184">
    <property type="entry name" value="TNF"/>
    <property type="match status" value="1"/>
</dbReference>
<keyword evidence="18 30" id="KW-1133">Transmembrane helix</keyword>
<keyword evidence="33" id="KW-1185">Reference proteome</keyword>
<dbReference type="GeneTree" id="ENSGT01060000248544"/>
<reference evidence="33" key="1">
    <citation type="journal article" date="2006" name="Science">
        <title>Ancient noncoding elements conserved in the human genome.</title>
        <authorList>
            <person name="Venkatesh B."/>
            <person name="Kirkness E.F."/>
            <person name="Loh Y.H."/>
            <person name="Halpern A.L."/>
            <person name="Lee A.P."/>
            <person name="Johnson J."/>
            <person name="Dandona N."/>
            <person name="Viswanathan L.D."/>
            <person name="Tay A."/>
            <person name="Venter J.C."/>
            <person name="Strausberg R.L."/>
            <person name="Brenner S."/>
        </authorList>
    </citation>
    <scope>NUCLEOTIDE SEQUENCE [LARGE SCALE GENOMIC DNA]</scope>
</reference>
<evidence type="ECO:0000256" key="9">
    <source>
        <dbReference type="ARBA" id="ARBA00018020"/>
    </source>
</evidence>
<proteinExistence type="inferred from homology"/>
<dbReference type="Pfam" id="PF00229">
    <property type="entry name" value="TNF"/>
    <property type="match status" value="1"/>
</dbReference>
<evidence type="ECO:0000259" key="31">
    <source>
        <dbReference type="PROSITE" id="PS50049"/>
    </source>
</evidence>
<keyword evidence="15" id="KW-0053">Apoptosis</keyword>
<gene>
    <name evidence="32" type="primary">faslgb</name>
</gene>
<evidence type="ECO:0000313" key="32">
    <source>
        <dbReference type="Ensembl" id="ENSCMIP00000044884.1"/>
    </source>
</evidence>
<dbReference type="GO" id="GO:0005164">
    <property type="term" value="F:tumor necrosis factor receptor binding"/>
    <property type="evidence" value="ECO:0007669"/>
    <property type="project" value="InterPro"/>
</dbReference>
<dbReference type="GO" id="GO:0005634">
    <property type="term" value="C:nucleus"/>
    <property type="evidence" value="ECO:0007669"/>
    <property type="project" value="UniProtKB-SubCell"/>
</dbReference>
<keyword evidence="14 30" id="KW-0812">Transmembrane</keyword>
<evidence type="ECO:0000256" key="8">
    <source>
        <dbReference type="ARBA" id="ARBA00008670"/>
    </source>
</evidence>
<dbReference type="GO" id="GO:0008625">
    <property type="term" value="P:extrinsic apoptotic signaling pathway via death domain receptors"/>
    <property type="evidence" value="ECO:0007669"/>
    <property type="project" value="TreeGrafter"/>
</dbReference>
<dbReference type="Proteomes" id="UP000314986">
    <property type="component" value="Unassembled WGS sequence"/>
</dbReference>
<evidence type="ECO:0000256" key="4">
    <source>
        <dbReference type="ARBA" id="ARBA00004227"/>
    </source>
</evidence>
<evidence type="ECO:0000256" key="14">
    <source>
        <dbReference type="ARBA" id="ARBA00022692"/>
    </source>
</evidence>
<dbReference type="PROSITE" id="PS50049">
    <property type="entry name" value="THD_2"/>
    <property type="match status" value="1"/>
</dbReference>
<keyword evidence="10" id="KW-1003">Cell membrane</keyword>
<evidence type="ECO:0000256" key="11">
    <source>
        <dbReference type="ARBA" id="ARBA00022491"/>
    </source>
</evidence>
<dbReference type="Ensembl" id="ENSCMIT00000045529.1">
    <property type="protein sequence ID" value="ENSCMIP00000044884.1"/>
    <property type="gene ID" value="ENSCMIG00000018537.1"/>
</dbReference>
<comment type="subunit">
    <text evidence="29">Homotrimer. Interacts with ARHGAP9, BAIAP2L1, BTK, CACNB3, CACNB4, CRK, DLG2, DNMBP, DOCK4, EPS8L3, FGR, FYB1, FYN, HCK, ITK, ITSN2, KALRN, LYN, MACC1, MIA, MPP4, MYO15A, NCF1, NCK1, NCK2, NCKIPSD, OSTF1, PIK3R1, PSTPIP1, RIMBP3C, SAMSN1, SH3GL3, SH3PXD2B, SH3PXD2A, SH3RF2, SKAP2, SNX33, SNX9, SORBS3, SPTA1, SRC, SRGAP1, SRGAP2, SRGAP3, TEC, TJP3 and YES1.</text>
</comment>
<organism evidence="32 33">
    <name type="scientific">Callorhinchus milii</name>
    <name type="common">Ghost shark</name>
    <dbReference type="NCBI Taxonomy" id="7868"/>
    <lineage>
        <taxon>Eukaryota</taxon>
        <taxon>Metazoa</taxon>
        <taxon>Chordata</taxon>
        <taxon>Craniata</taxon>
        <taxon>Vertebrata</taxon>
        <taxon>Chondrichthyes</taxon>
        <taxon>Holocephali</taxon>
        <taxon>Chimaeriformes</taxon>
        <taxon>Callorhinchidae</taxon>
        <taxon>Callorhinchus</taxon>
    </lineage>
</organism>
<keyword evidence="11" id="KW-0678">Repressor</keyword>
<evidence type="ECO:0000256" key="21">
    <source>
        <dbReference type="ARBA" id="ARBA00023157"/>
    </source>
</evidence>
<dbReference type="RefSeq" id="NP_001409414.1">
    <property type="nucleotide sequence ID" value="NM_001422485.1"/>
</dbReference>
<evidence type="ECO:0000256" key="29">
    <source>
        <dbReference type="ARBA" id="ARBA00047144"/>
    </source>
</evidence>
<dbReference type="InterPro" id="IPR006052">
    <property type="entry name" value="TNF_dom"/>
</dbReference>
<evidence type="ECO:0000256" key="1">
    <source>
        <dbReference type="ARBA" id="ARBA00003149"/>
    </source>
</evidence>
<keyword evidence="23" id="KW-0325">Glycoprotein</keyword>
<dbReference type="GeneID" id="103180016"/>
<keyword evidence="26" id="KW-0968">Cytoplasmic vesicle</keyword>
<keyword evidence="13" id="KW-0964">Secreted</keyword>
<dbReference type="SMART" id="SM00207">
    <property type="entry name" value="TNF"/>
    <property type="match status" value="1"/>
</dbReference>
<evidence type="ECO:0000256" key="2">
    <source>
        <dbReference type="ARBA" id="ARBA00004123"/>
    </source>
</evidence>
<reference evidence="33" key="2">
    <citation type="journal article" date="2007" name="PLoS Biol.">
        <title>Survey sequencing and comparative analysis of the elephant shark (Callorhinchus milii) genome.</title>
        <authorList>
            <person name="Venkatesh B."/>
            <person name="Kirkness E.F."/>
            <person name="Loh Y.H."/>
            <person name="Halpern A.L."/>
            <person name="Lee A.P."/>
            <person name="Johnson J."/>
            <person name="Dandona N."/>
            <person name="Viswanathan L.D."/>
            <person name="Tay A."/>
            <person name="Venter J.C."/>
            <person name="Strausberg R.L."/>
            <person name="Brenner S."/>
        </authorList>
    </citation>
    <scope>NUCLEOTIDE SEQUENCE [LARGE SCALE GENOMIC DNA]</scope>
</reference>
<protein>
    <recommendedName>
        <fullName evidence="9">Tumor necrosis factor ligand superfamily member 6</fullName>
    </recommendedName>
    <alternativeName>
        <fullName evidence="27">Fas antigen ligand</fullName>
    </alternativeName>
</protein>
<keyword evidence="25" id="KW-0539">Nucleus</keyword>
<keyword evidence="12" id="KW-0202">Cytokine</keyword>
<dbReference type="GO" id="GO:0060205">
    <property type="term" value="C:cytoplasmic vesicle lumen"/>
    <property type="evidence" value="ECO:0007669"/>
    <property type="project" value="UniProtKB-SubCell"/>
</dbReference>
<evidence type="ECO:0000256" key="25">
    <source>
        <dbReference type="ARBA" id="ARBA00023242"/>
    </source>
</evidence>
<evidence type="ECO:0000256" key="28">
    <source>
        <dbReference type="ARBA" id="ARBA00045660"/>
    </source>
</evidence>
<accession>A0A4W3JMZ4</accession>
<dbReference type="InterPro" id="IPR008983">
    <property type="entry name" value="Tumour_necrosis_fac-like_dom"/>
</dbReference>
<evidence type="ECO:0000256" key="27">
    <source>
        <dbReference type="ARBA" id="ARBA00030913"/>
    </source>
</evidence>
<dbReference type="OrthoDB" id="5983780at2759"/>
<evidence type="ECO:0000313" key="33">
    <source>
        <dbReference type="Proteomes" id="UP000314986"/>
    </source>
</evidence>
<dbReference type="SUPFAM" id="SSF49842">
    <property type="entry name" value="TNF-like"/>
    <property type="match status" value="1"/>
</dbReference>
<dbReference type="GO" id="GO:0005615">
    <property type="term" value="C:extracellular space"/>
    <property type="evidence" value="ECO:0007669"/>
    <property type="project" value="UniProtKB-KW"/>
</dbReference>
<evidence type="ECO:0000256" key="16">
    <source>
        <dbReference type="ARBA" id="ARBA00022843"/>
    </source>
</evidence>
<name>A0A4W3JMZ4_CALMI</name>
<keyword evidence="22" id="KW-0804">Transcription</keyword>
<reference evidence="32" key="4">
    <citation type="submission" date="2025-08" db="UniProtKB">
        <authorList>
            <consortium name="Ensembl"/>
        </authorList>
    </citation>
    <scope>IDENTIFICATION</scope>
</reference>
<evidence type="ECO:0000256" key="23">
    <source>
        <dbReference type="ARBA" id="ARBA00023180"/>
    </source>
</evidence>
<dbReference type="GO" id="GO:0043202">
    <property type="term" value="C:lysosomal lumen"/>
    <property type="evidence" value="ECO:0007669"/>
    <property type="project" value="UniProtKB-SubCell"/>
</dbReference>
<evidence type="ECO:0000256" key="22">
    <source>
        <dbReference type="ARBA" id="ARBA00023163"/>
    </source>
</evidence>
<dbReference type="GO" id="GO:0005125">
    <property type="term" value="F:cytokine activity"/>
    <property type="evidence" value="ECO:0007669"/>
    <property type="project" value="UniProtKB-KW"/>
</dbReference>
<feature type="transmembrane region" description="Helical" evidence="30">
    <location>
        <begin position="43"/>
        <end position="67"/>
    </location>
</feature>
<comment type="subcellular location">
    <subcellularLocation>
        <location evidence="3">Cell membrane</location>
        <topology evidence="3">Single-pass membrane protein</topology>
    </subcellularLocation>
    <subcellularLocation>
        <location evidence="5">Cytoplasmic vesicle lumen</location>
    </subcellularLocation>
    <subcellularLocation>
        <location evidence="4">Lysosome lumen</location>
    </subcellularLocation>
    <subcellularLocation>
        <location evidence="6">Membrane</location>
        <topology evidence="6">Single-pass type II membrane protein</topology>
    </subcellularLocation>
    <subcellularLocation>
        <location evidence="2">Nucleus</location>
    </subcellularLocation>
    <subcellularLocation>
        <location evidence="7">Secreted</location>
    </subcellularLocation>
</comment>
<dbReference type="PANTHER" id="PTHR11471:SF33">
    <property type="entry name" value="TUMOR NECROSIS FACTOR LIGAND SUPERFAMILY MEMBER 6"/>
    <property type="match status" value="1"/>
</dbReference>